<evidence type="ECO:0000313" key="2">
    <source>
        <dbReference type="Proteomes" id="UP000236434"/>
    </source>
</evidence>
<proteinExistence type="predicted"/>
<name>A0A2K1NX75_9BACT</name>
<dbReference type="AlphaFoldDB" id="A0A2K1NX75"/>
<reference evidence="1 2" key="1">
    <citation type="submission" date="2013-12" db="EMBL/GenBank/DDBJ databases">
        <title>Comparative genomics of Petrotoga isolates.</title>
        <authorList>
            <person name="Nesbo C.L."/>
            <person name="Charchuk R."/>
            <person name="Chow K."/>
        </authorList>
    </citation>
    <scope>NUCLEOTIDE SEQUENCE [LARGE SCALE GENOMIC DNA]</scope>
    <source>
        <strain evidence="1 2">DSM 13574</strain>
    </source>
</reference>
<dbReference type="Proteomes" id="UP000236434">
    <property type="component" value="Unassembled WGS sequence"/>
</dbReference>
<gene>
    <name evidence="1" type="ORF">X929_08860</name>
</gene>
<protein>
    <submittedName>
        <fullName evidence="1">Uncharacterized protein</fullName>
    </submittedName>
</protein>
<accession>A0A2K1NX75</accession>
<comment type="caution">
    <text evidence="1">The sequence shown here is derived from an EMBL/GenBank/DDBJ whole genome shotgun (WGS) entry which is preliminary data.</text>
</comment>
<sequence length="32" mass="3729">MMGERIAGRRGAKTSFRVSKDIIQNNSWRCFL</sequence>
<evidence type="ECO:0000313" key="1">
    <source>
        <dbReference type="EMBL" id="PNR95142.1"/>
    </source>
</evidence>
<dbReference type="EMBL" id="AZRL01000022">
    <property type="protein sequence ID" value="PNR95142.1"/>
    <property type="molecule type" value="Genomic_DNA"/>
</dbReference>
<organism evidence="1 2">
    <name type="scientific">Petrotoga olearia DSM 13574</name>
    <dbReference type="NCBI Taxonomy" id="1122955"/>
    <lineage>
        <taxon>Bacteria</taxon>
        <taxon>Thermotogati</taxon>
        <taxon>Thermotogota</taxon>
        <taxon>Thermotogae</taxon>
        <taxon>Petrotogales</taxon>
        <taxon>Petrotogaceae</taxon>
        <taxon>Petrotoga</taxon>
    </lineage>
</organism>